<accession>A0A2K2G185</accession>
<comment type="subcellular location">
    <subcellularLocation>
        <location evidence="1">Membrane</location>
        <topology evidence="1">Multi-pass membrane protein</topology>
    </subcellularLocation>
</comment>
<dbReference type="SUPFAM" id="SSF103473">
    <property type="entry name" value="MFS general substrate transporter"/>
    <property type="match status" value="1"/>
</dbReference>
<dbReference type="InterPro" id="IPR036259">
    <property type="entry name" value="MFS_trans_sf"/>
</dbReference>
<dbReference type="Proteomes" id="UP000236327">
    <property type="component" value="Unassembled WGS sequence"/>
</dbReference>
<dbReference type="PANTHER" id="PTHR23524:SF1">
    <property type="entry name" value="MRH DOMAIN-CONTAINING PROTEIN-RELATED"/>
    <property type="match status" value="1"/>
</dbReference>
<dbReference type="GO" id="GO:0022857">
    <property type="term" value="F:transmembrane transporter activity"/>
    <property type="evidence" value="ECO:0007669"/>
    <property type="project" value="InterPro"/>
</dbReference>
<dbReference type="InterPro" id="IPR005829">
    <property type="entry name" value="Sugar_transporter_CS"/>
</dbReference>
<feature type="transmembrane region" description="Helical" evidence="5">
    <location>
        <begin position="201"/>
        <end position="222"/>
    </location>
</feature>
<dbReference type="EMBL" id="LYMM01000031">
    <property type="protein sequence ID" value="PNU04748.1"/>
    <property type="molecule type" value="Genomic_DNA"/>
</dbReference>
<evidence type="ECO:0000256" key="1">
    <source>
        <dbReference type="ARBA" id="ARBA00004141"/>
    </source>
</evidence>
<dbReference type="Pfam" id="PF07690">
    <property type="entry name" value="MFS_1"/>
    <property type="match status" value="1"/>
</dbReference>
<name>A0A2K2G185_9SPHN</name>
<gene>
    <name evidence="7" type="ORF">A8V01_18485</name>
</gene>
<keyword evidence="4 5" id="KW-0472">Membrane</keyword>
<feature type="transmembrane region" description="Helical" evidence="5">
    <location>
        <begin position="72"/>
        <end position="95"/>
    </location>
</feature>
<evidence type="ECO:0000313" key="7">
    <source>
        <dbReference type="EMBL" id="PNU04748.1"/>
    </source>
</evidence>
<dbReference type="PANTHER" id="PTHR23524">
    <property type="entry name" value="TRANSPORTER, PUTATIVE (AFU_ORTHOLOGUE AFUA_8G04850)-RELATED"/>
    <property type="match status" value="1"/>
</dbReference>
<dbReference type="InterPro" id="IPR020846">
    <property type="entry name" value="MFS_dom"/>
</dbReference>
<feature type="transmembrane region" description="Helical" evidence="5">
    <location>
        <begin position="394"/>
        <end position="417"/>
    </location>
</feature>
<dbReference type="PROSITE" id="PS50850">
    <property type="entry name" value="MFS"/>
    <property type="match status" value="1"/>
</dbReference>
<feature type="transmembrane region" description="Helical" evidence="5">
    <location>
        <begin position="423"/>
        <end position="446"/>
    </location>
</feature>
<protein>
    <recommendedName>
        <fullName evidence="6">Major facilitator superfamily (MFS) profile domain-containing protein</fullName>
    </recommendedName>
</protein>
<evidence type="ECO:0000256" key="3">
    <source>
        <dbReference type="ARBA" id="ARBA00022989"/>
    </source>
</evidence>
<dbReference type="PROSITE" id="PS00216">
    <property type="entry name" value="SUGAR_TRANSPORT_1"/>
    <property type="match status" value="1"/>
</dbReference>
<feature type="transmembrane region" description="Helical" evidence="5">
    <location>
        <begin position="300"/>
        <end position="326"/>
    </location>
</feature>
<feature type="transmembrane region" description="Helical" evidence="5">
    <location>
        <begin position="33"/>
        <end position="52"/>
    </location>
</feature>
<keyword evidence="8" id="KW-1185">Reference proteome</keyword>
<dbReference type="InterPro" id="IPR011701">
    <property type="entry name" value="MFS"/>
</dbReference>
<feature type="transmembrane region" description="Helical" evidence="5">
    <location>
        <begin position="164"/>
        <end position="189"/>
    </location>
</feature>
<feature type="transmembrane region" description="Helical" evidence="5">
    <location>
        <begin position="333"/>
        <end position="352"/>
    </location>
</feature>
<sequence>MDTAPKGAVRQKAENQARIGPITLMPGIPPREVFVFLLVTGIAVMMTAFIALMQPYVFTEMVGVPRDQQGRLAGQLMTVQQAVVLVCVSFAGALADRIGRRAMVIFALVGYSMAAFAYPLAGGVVALFVIRFCFGIASSAHTAGGPPKFFDYVDNASRGRFMALVMVFYGLISVLMVGVIGAALPGWLHSAGYDTARAGTYALWACGIVGLGAALVAAMFLMPDAPAKDRRKSTAPASQGLRELLGGFWRVVGHARTNRGFGVLLLTSFVVRTDEAVVGSFLALWITLRGAQEGLGTTGTVAIAGTALALMRACSFVIPPILGVLLDKWDRTTIYVASLVLVGISFLCAPLVTSVTGWEILALALFIGIAESTQTIAQQAFFGQEAPADLRGTAYGLLAFFGTASVVVVSLASGYLFDLVGLTAPFVLIGLLHVIFSALAIGYLALGPTSENPISDATGVTG</sequence>
<evidence type="ECO:0000256" key="4">
    <source>
        <dbReference type="ARBA" id="ARBA00023136"/>
    </source>
</evidence>
<evidence type="ECO:0000256" key="2">
    <source>
        <dbReference type="ARBA" id="ARBA00022692"/>
    </source>
</evidence>
<evidence type="ECO:0000256" key="5">
    <source>
        <dbReference type="SAM" id="Phobius"/>
    </source>
</evidence>
<dbReference type="GO" id="GO:0016020">
    <property type="term" value="C:membrane"/>
    <property type="evidence" value="ECO:0007669"/>
    <property type="project" value="UniProtKB-SubCell"/>
</dbReference>
<proteinExistence type="predicted"/>
<evidence type="ECO:0000259" key="6">
    <source>
        <dbReference type="PROSITE" id="PS50850"/>
    </source>
</evidence>
<comment type="caution">
    <text evidence="7">The sequence shown here is derived from an EMBL/GenBank/DDBJ whole genome shotgun (WGS) entry which is preliminary data.</text>
</comment>
<dbReference type="RefSeq" id="WP_103095942.1">
    <property type="nucleotide sequence ID" value="NZ_LYMM01000031.1"/>
</dbReference>
<dbReference type="Gene3D" id="1.20.1250.20">
    <property type="entry name" value="MFS general substrate transporter like domains"/>
    <property type="match status" value="1"/>
</dbReference>
<dbReference type="OrthoDB" id="9803985at2"/>
<dbReference type="AlphaFoldDB" id="A0A2K2G185"/>
<keyword evidence="2 5" id="KW-0812">Transmembrane</keyword>
<feature type="domain" description="Major facilitator superfamily (MFS) profile" evidence="6">
    <location>
        <begin position="33"/>
        <end position="442"/>
    </location>
</feature>
<evidence type="ECO:0000313" key="8">
    <source>
        <dbReference type="Proteomes" id="UP000236327"/>
    </source>
</evidence>
<keyword evidence="3 5" id="KW-1133">Transmembrane helix</keyword>
<reference evidence="7 8" key="1">
    <citation type="submission" date="2016-05" db="EMBL/GenBank/DDBJ databases">
        <title>Complete genome sequence of Novosphingobium guangzhouense SA925(T).</title>
        <authorList>
            <person name="Sha S."/>
        </authorList>
    </citation>
    <scope>NUCLEOTIDE SEQUENCE [LARGE SCALE GENOMIC DNA]</scope>
    <source>
        <strain evidence="7 8">SA925</strain>
    </source>
</reference>
<organism evidence="7 8">
    <name type="scientific">Novosphingobium guangzhouense</name>
    <dbReference type="NCBI Taxonomy" id="1850347"/>
    <lineage>
        <taxon>Bacteria</taxon>
        <taxon>Pseudomonadati</taxon>
        <taxon>Pseudomonadota</taxon>
        <taxon>Alphaproteobacteria</taxon>
        <taxon>Sphingomonadales</taxon>
        <taxon>Sphingomonadaceae</taxon>
        <taxon>Novosphingobium</taxon>
    </lineage>
</organism>